<keyword evidence="2" id="KW-0560">Oxidoreductase</keyword>
<dbReference type="EMBL" id="FZOW01000013">
    <property type="protein sequence ID" value="SNT29524.1"/>
    <property type="molecule type" value="Genomic_DNA"/>
</dbReference>
<evidence type="ECO:0000256" key="2">
    <source>
        <dbReference type="ARBA" id="ARBA00023002"/>
    </source>
</evidence>
<dbReference type="PANTHER" id="PTHR30466:SF1">
    <property type="entry name" value="FMN REDUCTASE (NADH) RUTF"/>
    <property type="match status" value="1"/>
</dbReference>
<dbReference type="Pfam" id="PF01613">
    <property type="entry name" value="Flavin_Reduct"/>
    <property type="match status" value="1"/>
</dbReference>
<comment type="similarity">
    <text evidence="1">Belongs to the non-flavoprotein flavin reductase family.</text>
</comment>
<dbReference type="GO" id="GO:0042602">
    <property type="term" value="F:riboflavin reductase (NADPH) activity"/>
    <property type="evidence" value="ECO:0007669"/>
    <property type="project" value="TreeGrafter"/>
</dbReference>
<dbReference type="InterPro" id="IPR050268">
    <property type="entry name" value="NADH-dep_flavin_reductase"/>
</dbReference>
<dbReference type="Gene3D" id="2.30.110.10">
    <property type="entry name" value="Electron Transport, Fmn-binding Protein, Chain A"/>
    <property type="match status" value="1"/>
</dbReference>
<proteinExistence type="inferred from homology"/>
<gene>
    <name evidence="4" type="ORF">SAMN05421642_11341</name>
</gene>
<evidence type="ECO:0000256" key="1">
    <source>
        <dbReference type="ARBA" id="ARBA00008898"/>
    </source>
</evidence>
<dbReference type="GO" id="GO:0010181">
    <property type="term" value="F:FMN binding"/>
    <property type="evidence" value="ECO:0007669"/>
    <property type="project" value="InterPro"/>
</dbReference>
<sequence>MTQLDTDVTPDLVKAVNRRFVTGVTVITTQVDDTPRGLAVNAFTSVSLEPPTIMVCVQKTSNTHDSLFRSSHLAVNILSVEQGDVAATFASKATDKFDGLDWTPGPHGSPLLARSSAVMEVEIRERLQANTHTVFVCRVRHADVTDIAPMVYSAGGFFDGGALQALV</sequence>
<feature type="domain" description="Flavin reductase like" evidence="3">
    <location>
        <begin position="17"/>
        <end position="159"/>
    </location>
</feature>
<evidence type="ECO:0000259" key="3">
    <source>
        <dbReference type="SMART" id="SM00903"/>
    </source>
</evidence>
<accession>A0A239LIZ3</accession>
<dbReference type="RefSeq" id="WP_089249678.1">
    <property type="nucleotide sequence ID" value="NZ_FZOW01000013.1"/>
</dbReference>
<dbReference type="Proteomes" id="UP000198327">
    <property type="component" value="Unassembled WGS sequence"/>
</dbReference>
<evidence type="ECO:0000313" key="5">
    <source>
        <dbReference type="Proteomes" id="UP000198327"/>
    </source>
</evidence>
<name>A0A239LIZ3_9NOCA</name>
<dbReference type="PANTHER" id="PTHR30466">
    <property type="entry name" value="FLAVIN REDUCTASE"/>
    <property type="match status" value="1"/>
</dbReference>
<evidence type="ECO:0000313" key="4">
    <source>
        <dbReference type="EMBL" id="SNT29524.1"/>
    </source>
</evidence>
<dbReference type="SUPFAM" id="SSF50475">
    <property type="entry name" value="FMN-binding split barrel"/>
    <property type="match status" value="1"/>
</dbReference>
<protein>
    <submittedName>
        <fullName evidence="4">NADH-FMN oxidoreductase RutF, flavin reductase (DIM6/NTAB) family</fullName>
    </submittedName>
</protein>
<dbReference type="AlphaFoldDB" id="A0A239LIZ3"/>
<keyword evidence="5" id="KW-1185">Reference proteome</keyword>
<dbReference type="OrthoDB" id="9792858at2"/>
<dbReference type="SMART" id="SM00903">
    <property type="entry name" value="Flavin_Reduct"/>
    <property type="match status" value="1"/>
</dbReference>
<dbReference type="InterPro" id="IPR012349">
    <property type="entry name" value="Split_barrel_FMN-bd"/>
</dbReference>
<dbReference type="InterPro" id="IPR002563">
    <property type="entry name" value="Flavin_Rdtase-like_dom"/>
</dbReference>
<reference evidence="5" key="1">
    <citation type="submission" date="2017-06" db="EMBL/GenBank/DDBJ databases">
        <authorList>
            <person name="Varghese N."/>
            <person name="Submissions S."/>
        </authorList>
    </citation>
    <scope>NUCLEOTIDE SEQUENCE [LARGE SCALE GENOMIC DNA]</scope>
    <source>
        <strain evidence="5">JCM 23211</strain>
    </source>
</reference>
<organism evidence="4 5">
    <name type="scientific">Rhodococcoides kyotonense</name>
    <dbReference type="NCBI Taxonomy" id="398843"/>
    <lineage>
        <taxon>Bacteria</taxon>
        <taxon>Bacillati</taxon>
        <taxon>Actinomycetota</taxon>
        <taxon>Actinomycetes</taxon>
        <taxon>Mycobacteriales</taxon>
        <taxon>Nocardiaceae</taxon>
        <taxon>Rhodococcoides</taxon>
    </lineage>
</organism>